<dbReference type="Pfam" id="PF00535">
    <property type="entry name" value="Glycos_transf_2"/>
    <property type="match status" value="1"/>
</dbReference>
<dbReference type="InterPro" id="IPR001173">
    <property type="entry name" value="Glyco_trans_2-like"/>
</dbReference>
<comment type="caution">
    <text evidence="2">The sequence shown here is derived from an EMBL/GenBank/DDBJ whole genome shotgun (WGS) entry which is preliminary data.</text>
</comment>
<dbReference type="STRING" id="1802525.A2975_04570"/>
<dbReference type="AlphaFoldDB" id="A0A1F8C1V9"/>
<feature type="domain" description="Glycosyltransferase 2-like" evidence="1">
    <location>
        <begin position="2"/>
        <end position="153"/>
    </location>
</feature>
<evidence type="ECO:0000313" key="3">
    <source>
        <dbReference type="Proteomes" id="UP000178429"/>
    </source>
</evidence>
<dbReference type="InterPro" id="IPR029044">
    <property type="entry name" value="Nucleotide-diphossugar_trans"/>
</dbReference>
<evidence type="ECO:0000259" key="1">
    <source>
        <dbReference type="Pfam" id="PF00535"/>
    </source>
</evidence>
<name>A0A1F8C1V9_9BACT</name>
<dbReference type="SUPFAM" id="SSF53448">
    <property type="entry name" value="Nucleotide-diphospho-sugar transferases"/>
    <property type="match status" value="1"/>
</dbReference>
<organism evidence="2 3">
    <name type="scientific">Candidatus Woesebacteria bacterium RIFCSPLOWO2_01_FULL_44_14</name>
    <dbReference type="NCBI Taxonomy" id="1802525"/>
    <lineage>
        <taxon>Bacteria</taxon>
        <taxon>Candidatus Woeseibacteriota</taxon>
    </lineage>
</organism>
<dbReference type="EMBL" id="MGHL01000006">
    <property type="protein sequence ID" value="OGM70313.1"/>
    <property type="molecule type" value="Genomic_DNA"/>
</dbReference>
<protein>
    <recommendedName>
        <fullName evidence="1">Glycosyltransferase 2-like domain-containing protein</fullName>
    </recommendedName>
</protein>
<evidence type="ECO:0000313" key="2">
    <source>
        <dbReference type="EMBL" id="OGM70313.1"/>
    </source>
</evidence>
<dbReference type="Gene3D" id="3.90.550.10">
    <property type="entry name" value="Spore Coat Polysaccharide Biosynthesis Protein SpsA, Chain A"/>
    <property type="match status" value="1"/>
</dbReference>
<sequence length="227" mass="25792">MNEEAYIKRCIGSIYAQSEPAHEIIVVDNGSTDKTVQVARKLGAKVYKESKKGASFARNKGVKKTSGNILCFIDADQVLNPNWLKNAKKQFSKKKVQAVIGVDVFRHKDPVKTFWYNTYTFFIYSTSIVSGALANKPFLACRNMAIRKKTFEVLGGWEDTVGEDYWLSKKFWELPQKKALINLGMVSFISPRGFEAQGYLKTLTYWAKATLKRQSQNGYSWLSDKSL</sequence>
<reference evidence="2 3" key="1">
    <citation type="journal article" date="2016" name="Nat. Commun.">
        <title>Thousands of microbial genomes shed light on interconnected biogeochemical processes in an aquifer system.</title>
        <authorList>
            <person name="Anantharaman K."/>
            <person name="Brown C.T."/>
            <person name="Hug L.A."/>
            <person name="Sharon I."/>
            <person name="Castelle C.J."/>
            <person name="Probst A.J."/>
            <person name="Thomas B.C."/>
            <person name="Singh A."/>
            <person name="Wilkins M.J."/>
            <person name="Karaoz U."/>
            <person name="Brodie E.L."/>
            <person name="Williams K.H."/>
            <person name="Hubbard S.S."/>
            <person name="Banfield J.F."/>
        </authorList>
    </citation>
    <scope>NUCLEOTIDE SEQUENCE [LARGE SCALE GENOMIC DNA]</scope>
</reference>
<gene>
    <name evidence="2" type="ORF">A2975_04570</name>
</gene>
<dbReference type="PANTHER" id="PTHR43630:SF2">
    <property type="entry name" value="GLYCOSYLTRANSFERASE"/>
    <property type="match status" value="1"/>
</dbReference>
<accession>A0A1F8C1V9</accession>
<proteinExistence type="predicted"/>
<dbReference type="CDD" id="cd00761">
    <property type="entry name" value="Glyco_tranf_GTA_type"/>
    <property type="match status" value="1"/>
</dbReference>
<dbReference type="PANTHER" id="PTHR43630">
    <property type="entry name" value="POLY-BETA-1,6-N-ACETYL-D-GLUCOSAMINE SYNTHASE"/>
    <property type="match status" value="1"/>
</dbReference>
<dbReference type="Proteomes" id="UP000178429">
    <property type="component" value="Unassembled WGS sequence"/>
</dbReference>